<evidence type="ECO:0000313" key="13">
    <source>
        <dbReference type="Proteomes" id="UP000325372"/>
    </source>
</evidence>
<comment type="cofactor">
    <cofactor evidence="2 10">
        <name>NAD(+)</name>
        <dbReference type="ChEBI" id="CHEBI:57540"/>
    </cofactor>
</comment>
<dbReference type="Gene3D" id="3.40.50.720">
    <property type="entry name" value="NAD(P)-binding Rossmann-like Domain"/>
    <property type="match status" value="1"/>
</dbReference>
<dbReference type="EC" id="5.1.3.2" evidence="5 10"/>
<dbReference type="Gene3D" id="3.90.25.10">
    <property type="entry name" value="UDP-galactose 4-epimerase, domain 1"/>
    <property type="match status" value="1"/>
</dbReference>
<keyword evidence="7 10" id="KW-0520">NAD</keyword>
<dbReference type="UniPathway" id="UPA00214"/>
<evidence type="ECO:0000256" key="3">
    <source>
        <dbReference type="ARBA" id="ARBA00004947"/>
    </source>
</evidence>
<evidence type="ECO:0000256" key="10">
    <source>
        <dbReference type="RuleBase" id="RU366046"/>
    </source>
</evidence>
<dbReference type="AlphaFoldDB" id="A0A5N0TCA8"/>
<feature type="domain" description="NAD-dependent epimerase/dehydratase" evidence="11">
    <location>
        <begin position="3"/>
        <end position="241"/>
    </location>
</feature>
<dbReference type="NCBIfam" id="TIGR01179">
    <property type="entry name" value="galE"/>
    <property type="match status" value="1"/>
</dbReference>
<evidence type="ECO:0000256" key="6">
    <source>
        <dbReference type="ARBA" id="ARBA00018569"/>
    </source>
</evidence>
<dbReference type="GO" id="GO:0033499">
    <property type="term" value="P:galactose catabolic process via UDP-galactose, Leloir pathway"/>
    <property type="evidence" value="ECO:0007669"/>
    <property type="project" value="TreeGrafter"/>
</dbReference>
<dbReference type="InterPro" id="IPR036291">
    <property type="entry name" value="NAD(P)-bd_dom_sf"/>
</dbReference>
<comment type="similarity">
    <text evidence="4 10">Belongs to the NAD(P)-dependent epimerase/dehydratase family.</text>
</comment>
<name>A0A5N0TCA8_9GAMM</name>
<keyword evidence="9 10" id="KW-0119">Carbohydrate metabolism</keyword>
<dbReference type="GO" id="GO:0003978">
    <property type="term" value="F:UDP-glucose 4-epimerase activity"/>
    <property type="evidence" value="ECO:0007669"/>
    <property type="project" value="UniProtKB-UniRule"/>
</dbReference>
<comment type="caution">
    <text evidence="12">The sequence shown here is derived from an EMBL/GenBank/DDBJ whole genome shotgun (WGS) entry which is preliminary data.</text>
</comment>
<dbReference type="EMBL" id="VYXP01000003">
    <property type="protein sequence ID" value="KAA9132655.1"/>
    <property type="molecule type" value="Genomic_DNA"/>
</dbReference>
<keyword evidence="13" id="KW-1185">Reference proteome</keyword>
<dbReference type="Pfam" id="PF01370">
    <property type="entry name" value="Epimerase"/>
    <property type="match status" value="1"/>
</dbReference>
<dbReference type="InterPro" id="IPR005886">
    <property type="entry name" value="UDP_G4E"/>
</dbReference>
<evidence type="ECO:0000256" key="7">
    <source>
        <dbReference type="ARBA" id="ARBA00023027"/>
    </source>
</evidence>
<comment type="pathway">
    <text evidence="3 10">Carbohydrate metabolism; galactose metabolism.</text>
</comment>
<dbReference type="RefSeq" id="WP_150863364.1">
    <property type="nucleotide sequence ID" value="NZ_VYXP01000003.1"/>
</dbReference>
<sequence>MKILVIGGAGYVGSHAVRHLVGAGHDVLVYDNFCYGHRGAVRGVPVVEGDILDQPLLEQTLREHGIEAVMHFAAFTYVGESVTDPAAYYRNNIVGTLSILDAMRAVGVDRIVFSSTCATYGEPGVVPITESEPQTPINPYGFTKLAIERALDDYAHAYGLRFAALRYFNASGAAAEGDIGEDHQPETHLIPIALQVALGQREHLSIFGTDYPTPDGTCIRDYIHVTDLAEAHLAALEKLADEPVLKLNLGTGVGVSVKGIIDACRQVTGHALPVIEVERREGDPPELVADPSTAESILGWRAKHLDIAETIASAWCWHRANPKGYGS</sequence>
<evidence type="ECO:0000256" key="4">
    <source>
        <dbReference type="ARBA" id="ARBA00007637"/>
    </source>
</evidence>
<evidence type="ECO:0000256" key="1">
    <source>
        <dbReference type="ARBA" id="ARBA00000083"/>
    </source>
</evidence>
<evidence type="ECO:0000256" key="9">
    <source>
        <dbReference type="ARBA" id="ARBA00023277"/>
    </source>
</evidence>
<evidence type="ECO:0000313" key="12">
    <source>
        <dbReference type="EMBL" id="KAA9132655.1"/>
    </source>
</evidence>
<dbReference type="CDD" id="cd05247">
    <property type="entry name" value="UDP_G4E_1_SDR_e"/>
    <property type="match status" value="1"/>
</dbReference>
<dbReference type="InterPro" id="IPR001509">
    <property type="entry name" value="Epimerase_deHydtase"/>
</dbReference>
<organism evidence="12 13">
    <name type="scientific">Marinihelvus fidelis</name>
    <dbReference type="NCBI Taxonomy" id="2613842"/>
    <lineage>
        <taxon>Bacteria</taxon>
        <taxon>Pseudomonadati</taxon>
        <taxon>Pseudomonadota</taxon>
        <taxon>Gammaproteobacteria</taxon>
        <taxon>Chromatiales</taxon>
        <taxon>Wenzhouxiangellaceae</taxon>
        <taxon>Marinihelvus</taxon>
    </lineage>
</organism>
<gene>
    <name evidence="12" type="primary">galE</name>
    <name evidence="12" type="ORF">F3N42_05400</name>
</gene>
<dbReference type="SUPFAM" id="SSF51735">
    <property type="entry name" value="NAD(P)-binding Rossmann-fold domains"/>
    <property type="match status" value="1"/>
</dbReference>
<dbReference type="PANTHER" id="PTHR43725">
    <property type="entry name" value="UDP-GLUCOSE 4-EPIMERASE"/>
    <property type="match status" value="1"/>
</dbReference>
<evidence type="ECO:0000259" key="11">
    <source>
        <dbReference type="Pfam" id="PF01370"/>
    </source>
</evidence>
<evidence type="ECO:0000256" key="5">
    <source>
        <dbReference type="ARBA" id="ARBA00013189"/>
    </source>
</evidence>
<comment type="subunit">
    <text evidence="10">Homodimer.</text>
</comment>
<proteinExistence type="inferred from homology"/>
<evidence type="ECO:0000256" key="2">
    <source>
        <dbReference type="ARBA" id="ARBA00001911"/>
    </source>
</evidence>
<dbReference type="Proteomes" id="UP000325372">
    <property type="component" value="Unassembled WGS sequence"/>
</dbReference>
<comment type="catalytic activity">
    <reaction evidence="1 10">
        <text>UDP-alpha-D-glucose = UDP-alpha-D-galactose</text>
        <dbReference type="Rhea" id="RHEA:22168"/>
        <dbReference type="ChEBI" id="CHEBI:58885"/>
        <dbReference type="ChEBI" id="CHEBI:66914"/>
        <dbReference type="EC" id="5.1.3.2"/>
    </reaction>
</comment>
<keyword evidence="8 10" id="KW-0413">Isomerase</keyword>
<dbReference type="PANTHER" id="PTHR43725:SF53">
    <property type="entry name" value="UDP-ARABINOSE 4-EPIMERASE 1"/>
    <property type="match status" value="1"/>
</dbReference>
<accession>A0A5N0TCA8</accession>
<protein>
    <recommendedName>
        <fullName evidence="6 10">UDP-glucose 4-epimerase</fullName>
        <ecNumber evidence="5 10">5.1.3.2</ecNumber>
    </recommendedName>
</protein>
<evidence type="ECO:0000256" key="8">
    <source>
        <dbReference type="ARBA" id="ARBA00023235"/>
    </source>
</evidence>
<reference evidence="12 13" key="1">
    <citation type="submission" date="2019-09" db="EMBL/GenBank/DDBJ databases">
        <title>Wenzhouxiangella sp. Genome sequencing and assembly.</title>
        <authorList>
            <person name="Zhang R."/>
        </authorList>
    </citation>
    <scope>NUCLEOTIDE SEQUENCE [LARGE SCALE GENOMIC DNA]</scope>
    <source>
        <strain evidence="12 13">W260</strain>
    </source>
</reference>